<accession>A0ABX2ZK49</accession>
<gene>
    <name evidence="1" type="ORF">A7312_27000</name>
</gene>
<organism evidence="1 2">
    <name type="scientific">Paenibacillus polymyxa</name>
    <name type="common">Bacillus polymyxa</name>
    <dbReference type="NCBI Taxonomy" id="1406"/>
    <lineage>
        <taxon>Bacteria</taxon>
        <taxon>Bacillati</taxon>
        <taxon>Bacillota</taxon>
        <taxon>Bacilli</taxon>
        <taxon>Bacillales</taxon>
        <taxon>Paenibacillaceae</taxon>
        <taxon>Paenibacillus</taxon>
    </lineage>
</organism>
<protein>
    <submittedName>
        <fullName evidence="1">Uncharacterized protein</fullName>
    </submittedName>
</protein>
<name>A0ABX2ZK49_PAEPO</name>
<proteinExistence type="predicted"/>
<sequence>MYAYTPRSTNIQTRTRNEHLIDVGVPMASITSWMEDPIVNGAAPFFFKPIDTFKLWLILLHPMI</sequence>
<dbReference type="EMBL" id="LYND01000124">
    <property type="protein sequence ID" value="ODA09210.1"/>
    <property type="molecule type" value="Genomic_DNA"/>
</dbReference>
<reference evidence="2" key="1">
    <citation type="submission" date="2016-05" db="EMBL/GenBank/DDBJ databases">
        <title>Whole genome shotgun sequencing of cultured foodborne pathogen.</title>
        <authorList>
            <person name="Zheng J."/>
            <person name="Timme R."/>
            <person name="Allard M."/>
            <person name="Strain E."/>
            <person name="Luo Y."/>
            <person name="Brown E."/>
        </authorList>
    </citation>
    <scope>NUCLEOTIDE SEQUENCE [LARGE SCALE GENOMIC DNA]</scope>
    <source>
        <strain evidence="2">CFSAN034343</strain>
    </source>
</reference>
<dbReference type="Proteomes" id="UP000094974">
    <property type="component" value="Unassembled WGS sequence"/>
</dbReference>
<evidence type="ECO:0000313" key="1">
    <source>
        <dbReference type="EMBL" id="ODA09210.1"/>
    </source>
</evidence>
<evidence type="ECO:0000313" key="2">
    <source>
        <dbReference type="Proteomes" id="UP000094974"/>
    </source>
</evidence>
<comment type="caution">
    <text evidence="1">The sequence shown here is derived from an EMBL/GenBank/DDBJ whole genome shotgun (WGS) entry which is preliminary data.</text>
</comment>
<keyword evidence="2" id="KW-1185">Reference proteome</keyword>